<proteinExistence type="predicted"/>
<dbReference type="GO" id="GO:0030162">
    <property type="term" value="P:regulation of proteolysis"/>
    <property type="evidence" value="ECO:0000318"/>
    <property type="project" value="GO_Central"/>
</dbReference>
<dbReference type="GO" id="GO:0005634">
    <property type="term" value="C:nucleus"/>
    <property type="evidence" value="ECO:0000318"/>
    <property type="project" value="GO_Central"/>
</dbReference>
<reference evidence="2 3" key="1">
    <citation type="journal article" date="2011" name="Science">
        <title>The ecoresponsive genome of Daphnia pulex.</title>
        <authorList>
            <person name="Colbourne J.K."/>
            <person name="Pfrender M.E."/>
            <person name="Gilbert D."/>
            <person name="Thomas W.K."/>
            <person name="Tucker A."/>
            <person name="Oakley T.H."/>
            <person name="Tokishita S."/>
            <person name="Aerts A."/>
            <person name="Arnold G.J."/>
            <person name="Basu M.K."/>
            <person name="Bauer D.J."/>
            <person name="Caceres C.E."/>
            <person name="Carmel L."/>
            <person name="Casola C."/>
            <person name="Choi J.H."/>
            <person name="Detter J.C."/>
            <person name="Dong Q."/>
            <person name="Dusheyko S."/>
            <person name="Eads B.D."/>
            <person name="Frohlich T."/>
            <person name="Geiler-Samerotte K.A."/>
            <person name="Gerlach D."/>
            <person name="Hatcher P."/>
            <person name="Jogdeo S."/>
            <person name="Krijgsveld J."/>
            <person name="Kriventseva E.V."/>
            <person name="Kultz D."/>
            <person name="Laforsch C."/>
            <person name="Lindquist E."/>
            <person name="Lopez J."/>
            <person name="Manak J.R."/>
            <person name="Muller J."/>
            <person name="Pangilinan J."/>
            <person name="Patwardhan R.P."/>
            <person name="Pitluck S."/>
            <person name="Pritham E.J."/>
            <person name="Rechtsteiner A."/>
            <person name="Rho M."/>
            <person name="Rogozin I.B."/>
            <person name="Sakarya O."/>
            <person name="Salamov A."/>
            <person name="Schaack S."/>
            <person name="Shapiro H."/>
            <person name="Shiga Y."/>
            <person name="Skalitzky C."/>
            <person name="Smith Z."/>
            <person name="Souvorov A."/>
            <person name="Sung W."/>
            <person name="Tang Z."/>
            <person name="Tsuchiya D."/>
            <person name="Tu H."/>
            <person name="Vos H."/>
            <person name="Wang M."/>
            <person name="Wolf Y.I."/>
            <person name="Yamagata H."/>
            <person name="Yamada T."/>
            <person name="Ye Y."/>
            <person name="Shaw J.R."/>
            <person name="Andrews J."/>
            <person name="Crease T.J."/>
            <person name="Tang H."/>
            <person name="Lucas S.M."/>
            <person name="Robertson H.M."/>
            <person name="Bork P."/>
            <person name="Koonin E.V."/>
            <person name="Zdobnov E.M."/>
            <person name="Grigoriev I.V."/>
            <person name="Lynch M."/>
            <person name="Boore J.L."/>
        </authorList>
    </citation>
    <scope>NUCLEOTIDE SEQUENCE [LARGE SCALE GENOMIC DNA]</scope>
</reference>
<name>E9GXW1_DAPPU</name>
<accession>E9GXW1</accession>
<keyword evidence="3" id="KW-1185">Reference proteome</keyword>
<dbReference type="SUPFAM" id="SSF54695">
    <property type="entry name" value="POZ domain"/>
    <property type="match status" value="1"/>
</dbReference>
<dbReference type="GO" id="GO:0043161">
    <property type="term" value="P:proteasome-mediated ubiquitin-dependent protein catabolic process"/>
    <property type="evidence" value="ECO:0000318"/>
    <property type="project" value="GO_Central"/>
</dbReference>
<dbReference type="STRING" id="6669.E9GXW1"/>
<dbReference type="GO" id="GO:0005737">
    <property type="term" value="C:cytoplasm"/>
    <property type="evidence" value="ECO:0000318"/>
    <property type="project" value="GO_Central"/>
</dbReference>
<dbReference type="InterPro" id="IPR011333">
    <property type="entry name" value="SKP1/BTB/POZ_sf"/>
</dbReference>
<dbReference type="GO" id="GO:0031625">
    <property type="term" value="F:ubiquitin protein ligase binding"/>
    <property type="evidence" value="ECO:0000318"/>
    <property type="project" value="GO_Central"/>
</dbReference>
<dbReference type="CDD" id="cd18186">
    <property type="entry name" value="BTB_POZ_ZBTB_KLHL-like"/>
    <property type="match status" value="1"/>
</dbReference>
<dbReference type="AlphaFoldDB" id="E9GXW1"/>
<dbReference type="Proteomes" id="UP000000305">
    <property type="component" value="Unassembled WGS sequence"/>
</dbReference>
<dbReference type="PANTHER" id="PTHR24413">
    <property type="entry name" value="SPECKLE-TYPE POZ PROTEIN"/>
    <property type="match status" value="1"/>
</dbReference>
<dbReference type="EMBL" id="GL732573">
    <property type="protein sequence ID" value="EFX75744.1"/>
    <property type="molecule type" value="Genomic_DNA"/>
</dbReference>
<dbReference type="PROSITE" id="PS50097">
    <property type="entry name" value="BTB"/>
    <property type="match status" value="1"/>
</dbReference>
<protein>
    <recommendedName>
        <fullName evidence="1">BTB domain-containing protein</fullName>
    </recommendedName>
</protein>
<dbReference type="OrthoDB" id="624345at2759"/>
<dbReference type="InParanoid" id="E9GXW1"/>
<evidence type="ECO:0000259" key="1">
    <source>
        <dbReference type="PROSITE" id="PS50097"/>
    </source>
</evidence>
<evidence type="ECO:0000313" key="3">
    <source>
        <dbReference type="Proteomes" id="UP000000305"/>
    </source>
</evidence>
<evidence type="ECO:0000313" key="2">
    <source>
        <dbReference type="EMBL" id="EFX75744.1"/>
    </source>
</evidence>
<dbReference type="Pfam" id="PF00651">
    <property type="entry name" value="BTB"/>
    <property type="match status" value="1"/>
</dbReference>
<sequence length="307" mass="35619">MSELVDVKEHVKDVKEVRHGLFRVYWQFRETKDTPVKNEGLAFPSLLKFVEFQLCGSQSGRNFVSSVTLLFLKEFIWFDVGLRQLHSSFVTPINSGEWPPDNFLDLPKKLDENFQEPIKMWIEGDFHYSKDLQFLQKHRKHKWKTSLQVNEVGTFIVIYIDFGTSEVRQTHMICGLAEMFHSQTQCDVTFKFKGGQSIGAHIIILSAASPVFAAMFQSNFKESRTHEVVIEDIDFQVFTHFLNYLYSCRIPKLAKDGRCEQKQTINLLCQTADKYLVEDLKNECAKLLNQFDDDDSDSDCCAYYNTG</sequence>
<dbReference type="eggNOG" id="KOG1987">
    <property type="taxonomic scope" value="Eukaryota"/>
</dbReference>
<dbReference type="SMART" id="SM00225">
    <property type="entry name" value="BTB"/>
    <property type="match status" value="1"/>
</dbReference>
<feature type="domain" description="BTB" evidence="1">
    <location>
        <begin position="186"/>
        <end position="250"/>
    </location>
</feature>
<dbReference type="HOGENOM" id="CLU_050585_1_0_1"/>
<gene>
    <name evidence="2" type="ORF">DAPPUDRAFT_306679</name>
</gene>
<dbReference type="KEGG" id="dpx:DAPPUDRAFT_306679"/>
<dbReference type="Gene3D" id="3.30.710.10">
    <property type="entry name" value="Potassium Channel Kv1.1, Chain A"/>
    <property type="match status" value="1"/>
</dbReference>
<dbReference type="InterPro" id="IPR000210">
    <property type="entry name" value="BTB/POZ_dom"/>
</dbReference>
<organism evidence="2 3">
    <name type="scientific">Daphnia pulex</name>
    <name type="common">Water flea</name>
    <dbReference type="NCBI Taxonomy" id="6669"/>
    <lineage>
        <taxon>Eukaryota</taxon>
        <taxon>Metazoa</taxon>
        <taxon>Ecdysozoa</taxon>
        <taxon>Arthropoda</taxon>
        <taxon>Crustacea</taxon>
        <taxon>Branchiopoda</taxon>
        <taxon>Diplostraca</taxon>
        <taxon>Cladocera</taxon>
        <taxon>Anomopoda</taxon>
        <taxon>Daphniidae</taxon>
        <taxon>Daphnia</taxon>
    </lineage>
</organism>